<dbReference type="Proteomes" id="UP000749559">
    <property type="component" value="Unassembled WGS sequence"/>
</dbReference>
<dbReference type="InterPro" id="IPR002048">
    <property type="entry name" value="EF_hand_dom"/>
</dbReference>
<dbReference type="InterPro" id="IPR011992">
    <property type="entry name" value="EF-hand-dom_pair"/>
</dbReference>
<dbReference type="InterPro" id="IPR018247">
    <property type="entry name" value="EF_Hand_1_Ca_BS"/>
</dbReference>
<dbReference type="SUPFAM" id="SSF47473">
    <property type="entry name" value="EF-hand"/>
    <property type="match status" value="1"/>
</dbReference>
<feature type="non-terminal residue" evidence="3">
    <location>
        <position position="1"/>
    </location>
</feature>
<dbReference type="PROSITE" id="PS00018">
    <property type="entry name" value="EF_HAND_1"/>
    <property type="match status" value="1"/>
</dbReference>
<dbReference type="AlphaFoldDB" id="A0A8S4Q6T0"/>
<reference evidence="3" key="1">
    <citation type="submission" date="2022-03" db="EMBL/GenBank/DDBJ databases">
        <authorList>
            <person name="Martin C."/>
        </authorList>
    </citation>
    <scope>NUCLEOTIDE SEQUENCE</scope>
</reference>
<evidence type="ECO:0000259" key="2">
    <source>
        <dbReference type="PROSITE" id="PS50222"/>
    </source>
</evidence>
<dbReference type="OrthoDB" id="427950at2759"/>
<evidence type="ECO:0000256" key="1">
    <source>
        <dbReference type="ARBA" id="ARBA00022837"/>
    </source>
</evidence>
<proteinExistence type="predicted"/>
<gene>
    <name evidence="3" type="ORF">OFUS_LOCUS24944</name>
</gene>
<dbReference type="PROSITE" id="PS50222">
    <property type="entry name" value="EF_HAND_2"/>
    <property type="match status" value="1"/>
</dbReference>
<comment type="caution">
    <text evidence="3">The sequence shown here is derived from an EMBL/GenBank/DDBJ whole genome shotgun (WGS) entry which is preliminary data.</text>
</comment>
<dbReference type="GO" id="GO:0005509">
    <property type="term" value="F:calcium ion binding"/>
    <property type="evidence" value="ECO:0007669"/>
    <property type="project" value="InterPro"/>
</dbReference>
<organism evidence="3 4">
    <name type="scientific">Owenia fusiformis</name>
    <name type="common">Polychaete worm</name>
    <dbReference type="NCBI Taxonomy" id="6347"/>
    <lineage>
        <taxon>Eukaryota</taxon>
        <taxon>Metazoa</taxon>
        <taxon>Spiralia</taxon>
        <taxon>Lophotrochozoa</taxon>
        <taxon>Annelida</taxon>
        <taxon>Polychaeta</taxon>
        <taxon>Sedentaria</taxon>
        <taxon>Canalipalpata</taxon>
        <taxon>Sabellida</taxon>
        <taxon>Oweniida</taxon>
        <taxon>Oweniidae</taxon>
        <taxon>Owenia</taxon>
    </lineage>
</organism>
<dbReference type="EMBL" id="CAIIXF020000012">
    <property type="protein sequence ID" value="CAH1801126.1"/>
    <property type="molecule type" value="Genomic_DNA"/>
</dbReference>
<evidence type="ECO:0000313" key="3">
    <source>
        <dbReference type="EMBL" id="CAH1801126.1"/>
    </source>
</evidence>
<feature type="domain" description="EF-hand" evidence="2">
    <location>
        <begin position="148"/>
        <end position="183"/>
    </location>
</feature>
<protein>
    <recommendedName>
        <fullName evidence="2">EF-hand domain-containing protein</fullName>
    </recommendedName>
</protein>
<dbReference type="Gene3D" id="1.10.238.10">
    <property type="entry name" value="EF-hand"/>
    <property type="match status" value="1"/>
</dbReference>
<evidence type="ECO:0000313" key="4">
    <source>
        <dbReference type="Proteomes" id="UP000749559"/>
    </source>
</evidence>
<keyword evidence="1" id="KW-0106">Calcium</keyword>
<accession>A0A8S4Q6T0</accession>
<keyword evidence="4" id="KW-1185">Reference proteome</keyword>
<name>A0A8S4Q6T0_OWEFU</name>
<sequence>EQNHTDIYEVVKATTTLLWRQKMKTYFGCVDIAQTGYITKSHYKQLTSFIKAKYDGLHQQEYDTIDRIFIQILWGEVATRGGDISNNRKVTLTEFTCNAAVNLKPENIGVFTKVLDYISASIYQLIDTDRAKELSVEEFSEFFILFGIPEQFSLNAFESIDKNDSGDIDKQEFMKAFRDFWIGQKPGCGTFFLGRLL</sequence>